<dbReference type="OrthoDB" id="495305at2"/>
<evidence type="ECO:0000256" key="2">
    <source>
        <dbReference type="SAM" id="SignalP"/>
    </source>
</evidence>
<protein>
    <submittedName>
        <fullName evidence="3">TPR domain protein</fullName>
    </submittedName>
</protein>
<dbReference type="eggNOG" id="COG0457">
    <property type="taxonomic scope" value="Bacteria"/>
</dbReference>
<keyword evidence="4" id="KW-1185">Reference proteome</keyword>
<keyword evidence="1" id="KW-0802">TPR repeat</keyword>
<sequence>MKTAKRRAFAFATFAIAGLAACENTSSPSLPKDQVMAPGVDLRAAAKQDSSEAVEAGHRMIAAGEYELALRAFNRAALSRGALDAEILSGLGTANLGLGRLGQAEELLRRAVRDDAAQPVDYNNLGVLLMEQGNTAEALQYFRRAFALSNGENIAIRDNLRLALAKTENSATLEAEKSSEYKLVRRGNSDFVIRPTP</sequence>
<dbReference type="EMBL" id="CP000362">
    <property type="protein sequence ID" value="ABG31711.1"/>
    <property type="molecule type" value="Genomic_DNA"/>
</dbReference>
<dbReference type="HOGENOM" id="CLU_126042_0_0_5"/>
<dbReference type="InterPro" id="IPR019734">
    <property type="entry name" value="TPR_rpt"/>
</dbReference>
<feature type="signal peptide" evidence="2">
    <location>
        <begin position="1"/>
        <end position="20"/>
    </location>
</feature>
<organism evidence="3 4">
    <name type="scientific">Roseobacter denitrificans (strain ATCC 33942 / OCh 114)</name>
    <name type="common">Erythrobacter sp. (strain OCh 114)</name>
    <name type="synonym">Roseobacter denitrificans</name>
    <dbReference type="NCBI Taxonomy" id="375451"/>
    <lineage>
        <taxon>Bacteria</taxon>
        <taxon>Pseudomonadati</taxon>
        <taxon>Pseudomonadota</taxon>
        <taxon>Alphaproteobacteria</taxon>
        <taxon>Rhodobacterales</taxon>
        <taxon>Roseobacteraceae</taxon>
        <taxon>Roseobacter</taxon>
    </lineage>
</organism>
<dbReference type="PROSITE" id="PS51257">
    <property type="entry name" value="PROKAR_LIPOPROTEIN"/>
    <property type="match status" value="1"/>
</dbReference>
<dbReference type="SMART" id="SM00028">
    <property type="entry name" value="TPR"/>
    <property type="match status" value="2"/>
</dbReference>
<evidence type="ECO:0000313" key="3">
    <source>
        <dbReference type="EMBL" id="ABG31711.1"/>
    </source>
</evidence>
<name>Q167Y2_ROSDO</name>
<feature type="chain" id="PRO_5004184111" evidence="2">
    <location>
        <begin position="21"/>
        <end position="197"/>
    </location>
</feature>
<proteinExistence type="predicted"/>
<dbReference type="Pfam" id="PF13432">
    <property type="entry name" value="TPR_16"/>
    <property type="match status" value="1"/>
</dbReference>
<dbReference type="Proteomes" id="UP000007029">
    <property type="component" value="Chromosome"/>
</dbReference>
<gene>
    <name evidence="3" type="ordered locus">RD1_2112</name>
</gene>
<dbReference type="SUPFAM" id="SSF48452">
    <property type="entry name" value="TPR-like"/>
    <property type="match status" value="1"/>
</dbReference>
<dbReference type="KEGG" id="rde:RD1_2112"/>
<dbReference type="Gene3D" id="1.25.40.10">
    <property type="entry name" value="Tetratricopeptide repeat domain"/>
    <property type="match status" value="1"/>
</dbReference>
<dbReference type="PROSITE" id="PS50005">
    <property type="entry name" value="TPR"/>
    <property type="match status" value="1"/>
</dbReference>
<evidence type="ECO:0000256" key="1">
    <source>
        <dbReference type="PROSITE-ProRule" id="PRU00339"/>
    </source>
</evidence>
<keyword evidence="2" id="KW-0732">Signal</keyword>
<reference evidence="3 4" key="1">
    <citation type="journal article" date="2007" name="J. Bacteriol.">
        <title>The complete genome sequence of Roseobacter denitrificans reveals a mixotrophic rather than photosynthetic metabolism.</title>
        <authorList>
            <person name="Swingley W.D."/>
            <person name="Sadekar S."/>
            <person name="Mastrian S.D."/>
            <person name="Matthies H.J."/>
            <person name="Hao J."/>
            <person name="Ramos H."/>
            <person name="Acharya C.R."/>
            <person name="Conrad A.L."/>
            <person name="Taylor H.L."/>
            <person name="Dejesa L.C."/>
            <person name="Shah M.K."/>
            <person name="O'huallachain M.E."/>
            <person name="Lince M.T."/>
            <person name="Blankenship R.E."/>
            <person name="Beatty J.T."/>
            <person name="Touchman J.W."/>
        </authorList>
    </citation>
    <scope>NUCLEOTIDE SEQUENCE [LARGE SCALE GENOMIC DNA]</scope>
    <source>
        <strain evidence="4">ATCC 33942 / OCh 114</strain>
    </source>
</reference>
<dbReference type="Pfam" id="PF13374">
    <property type="entry name" value="TPR_10"/>
    <property type="match status" value="1"/>
</dbReference>
<evidence type="ECO:0000313" key="4">
    <source>
        <dbReference type="Proteomes" id="UP000007029"/>
    </source>
</evidence>
<dbReference type="STRING" id="375451.RD1_2112"/>
<accession>Q167Y2</accession>
<dbReference type="InterPro" id="IPR011990">
    <property type="entry name" value="TPR-like_helical_dom_sf"/>
</dbReference>
<feature type="repeat" description="TPR" evidence="1">
    <location>
        <begin position="119"/>
        <end position="152"/>
    </location>
</feature>
<dbReference type="RefSeq" id="WP_011568328.1">
    <property type="nucleotide sequence ID" value="NC_008209.1"/>
</dbReference>
<dbReference type="AlphaFoldDB" id="Q167Y2"/>